<evidence type="ECO:0000256" key="1">
    <source>
        <dbReference type="ARBA" id="ARBA00023125"/>
    </source>
</evidence>
<dbReference type="PANTHER" id="PTHR48111:SF69">
    <property type="entry name" value="RESPONSE REGULATOR RECEIVER"/>
    <property type="match status" value="1"/>
</dbReference>
<dbReference type="GO" id="GO:0003677">
    <property type="term" value="F:DNA binding"/>
    <property type="evidence" value="ECO:0007669"/>
    <property type="project" value="UniProtKB-KW"/>
</dbReference>
<protein>
    <submittedName>
        <fullName evidence="5">LytTR family DNA-binding domain-containing protein</fullName>
    </submittedName>
</protein>
<dbReference type="Pfam" id="PF04397">
    <property type="entry name" value="LytTR"/>
    <property type="match status" value="1"/>
</dbReference>
<dbReference type="Gene3D" id="2.40.50.1020">
    <property type="entry name" value="LytTr DNA-binding domain"/>
    <property type="match status" value="1"/>
</dbReference>
<dbReference type="Pfam" id="PF00072">
    <property type="entry name" value="Response_reg"/>
    <property type="match status" value="1"/>
</dbReference>
<evidence type="ECO:0000313" key="5">
    <source>
        <dbReference type="EMBL" id="MCV2367522.1"/>
    </source>
</evidence>
<dbReference type="EMBL" id="JAJIRN010000002">
    <property type="protein sequence ID" value="MCV2367522.1"/>
    <property type="molecule type" value="Genomic_DNA"/>
</dbReference>
<dbReference type="PROSITE" id="PS50110">
    <property type="entry name" value="RESPONSE_REGULATORY"/>
    <property type="match status" value="1"/>
</dbReference>
<dbReference type="Proteomes" id="UP001209701">
    <property type="component" value="Unassembled WGS sequence"/>
</dbReference>
<evidence type="ECO:0000259" key="3">
    <source>
        <dbReference type="PROSITE" id="PS50110"/>
    </source>
</evidence>
<dbReference type="SMART" id="SM00850">
    <property type="entry name" value="LytTR"/>
    <property type="match status" value="1"/>
</dbReference>
<evidence type="ECO:0000259" key="4">
    <source>
        <dbReference type="PROSITE" id="PS50930"/>
    </source>
</evidence>
<evidence type="ECO:0000256" key="2">
    <source>
        <dbReference type="PROSITE-ProRule" id="PRU00169"/>
    </source>
</evidence>
<organism evidence="5 6">
    <name type="scientific">Roseateles oligotrophus</name>
    <dbReference type="NCBI Taxonomy" id="1769250"/>
    <lineage>
        <taxon>Bacteria</taxon>
        <taxon>Pseudomonadati</taxon>
        <taxon>Pseudomonadota</taxon>
        <taxon>Betaproteobacteria</taxon>
        <taxon>Burkholderiales</taxon>
        <taxon>Sphaerotilaceae</taxon>
        <taxon>Roseateles</taxon>
    </lineage>
</organism>
<feature type="domain" description="Response regulatory" evidence="3">
    <location>
        <begin position="11"/>
        <end position="137"/>
    </location>
</feature>
<keyword evidence="6" id="KW-1185">Reference proteome</keyword>
<feature type="modified residue" description="4-aspartylphosphate" evidence="2">
    <location>
        <position position="63"/>
    </location>
</feature>
<dbReference type="SMART" id="SM00448">
    <property type="entry name" value="REC"/>
    <property type="match status" value="1"/>
</dbReference>
<dbReference type="InterPro" id="IPR039420">
    <property type="entry name" value="WalR-like"/>
</dbReference>
<gene>
    <name evidence="5" type="ORF">LNV07_05380</name>
</gene>
<proteinExistence type="predicted"/>
<dbReference type="InterPro" id="IPR011006">
    <property type="entry name" value="CheY-like_superfamily"/>
</dbReference>
<comment type="caution">
    <text evidence="5">The sequence shown here is derived from an EMBL/GenBank/DDBJ whole genome shotgun (WGS) entry which is preliminary data.</text>
</comment>
<keyword evidence="1 5" id="KW-0238">DNA-binding</keyword>
<dbReference type="PANTHER" id="PTHR48111">
    <property type="entry name" value="REGULATOR OF RPOS"/>
    <property type="match status" value="1"/>
</dbReference>
<evidence type="ECO:0000313" key="6">
    <source>
        <dbReference type="Proteomes" id="UP001209701"/>
    </source>
</evidence>
<keyword evidence="2" id="KW-0597">Phosphoprotein</keyword>
<dbReference type="RefSeq" id="WP_263570138.1">
    <property type="nucleotide sequence ID" value="NZ_JAJIRN010000002.1"/>
</dbReference>
<feature type="domain" description="HTH LytTR-type" evidence="4">
    <location>
        <begin position="188"/>
        <end position="290"/>
    </location>
</feature>
<dbReference type="PROSITE" id="PS50930">
    <property type="entry name" value="HTH_LYTTR"/>
    <property type="match status" value="1"/>
</dbReference>
<dbReference type="SUPFAM" id="SSF52172">
    <property type="entry name" value="CheY-like"/>
    <property type="match status" value="1"/>
</dbReference>
<dbReference type="InterPro" id="IPR007492">
    <property type="entry name" value="LytTR_DNA-bd_dom"/>
</dbReference>
<dbReference type="Gene3D" id="3.40.50.2300">
    <property type="match status" value="1"/>
</dbReference>
<name>A0ABT2YB31_9BURK</name>
<dbReference type="InterPro" id="IPR001789">
    <property type="entry name" value="Sig_transdc_resp-reg_receiver"/>
</dbReference>
<accession>A0ABT2YB31</accession>
<reference evidence="5 6" key="1">
    <citation type="submission" date="2021-11" db="EMBL/GenBank/DDBJ databases">
        <authorList>
            <person name="Liang Q."/>
            <person name="Mou H."/>
            <person name="Liu Z."/>
        </authorList>
    </citation>
    <scope>NUCLEOTIDE SEQUENCE [LARGE SCALE GENOMIC DNA]</scope>
    <source>
        <strain evidence="5 6">CHU3</strain>
    </source>
</reference>
<sequence length="290" mass="32375">MNSTQNSPRVRAVLADDERLMREQLRARLTEVWPDLEIVAEAKNGLEAVELVRQHRPDLVFLDIRMPGLTGVDAARQIAQMGGGDDVPEGEDWLVPEIVFITAYDQYAVEAFEQGVADYVLKPAERERLALTVQRIKKRLALRDGGGNAEEASTAVPEGGAAAPLQQLLHKLSAQINPGAAPKYLQWIQATVGQAIQMIPVEDVLFFISDEKYTRVQTARVEALIRKPIKELVDELDPALFWQVHRSTLVNARAIDGITRDFRGRQMVGVKGLSEKLEVSRSYTHLFKGM</sequence>